<evidence type="ECO:0000259" key="2">
    <source>
        <dbReference type="Pfam" id="PF03959"/>
    </source>
</evidence>
<dbReference type="InterPro" id="IPR029058">
    <property type="entry name" value="AB_hydrolase_fold"/>
</dbReference>
<dbReference type="InterPro" id="IPR050593">
    <property type="entry name" value="LovG"/>
</dbReference>
<dbReference type="STRING" id="227321.Q5ARC1"/>
<dbReference type="GO" id="GO:0016787">
    <property type="term" value="F:hydrolase activity"/>
    <property type="evidence" value="ECO:0000318"/>
    <property type="project" value="GO_Central"/>
</dbReference>
<dbReference type="eggNOG" id="ENOG502SNRR">
    <property type="taxonomic scope" value="Eukaryota"/>
</dbReference>
<sequence>MPDPLPRIACFHGSGSSAAVFEIQCSFLATLLAKQFTLEYFDGPFPRSAGPGVLPAFADYGPFKSWFEPESDNPKADGSGYDASGRDGIERVLGLMEQRAREKQFGNDKWVGVLGFSQGTRIASGLLLDQQRWERAENEGKGKRTVGEGIRLKFGVMCNGGGRPMESEVGYKLDEPDMIVRIPTLHVHGLKDEFLAFGREQFEKYFDKDTATLYEINYHHAMPWVKAQSEELARRVTELYNKTRHFLRESYNAVYHNWNRYSLFTISQATRDIKGHPQIL</sequence>
<dbReference type="PANTHER" id="PTHR48070">
    <property type="entry name" value="ESTERASE OVCA2"/>
    <property type="match status" value="1"/>
</dbReference>
<feature type="domain" description="Serine hydrolase" evidence="2">
    <location>
        <begin position="6"/>
        <end position="229"/>
    </location>
</feature>
<keyword evidence="1" id="KW-0378">Hydrolase</keyword>
<keyword evidence="4" id="KW-1185">Reference proteome</keyword>
<evidence type="ECO:0000313" key="4">
    <source>
        <dbReference type="Proteomes" id="UP000000560"/>
    </source>
</evidence>
<dbReference type="InParanoid" id="Q5ARC1"/>
<dbReference type="KEGG" id="ani:ANIA_09159"/>
<dbReference type="GO" id="GO:0005634">
    <property type="term" value="C:nucleus"/>
    <property type="evidence" value="ECO:0000318"/>
    <property type="project" value="GO_Central"/>
</dbReference>
<dbReference type="GO" id="GO:0005737">
    <property type="term" value="C:cytoplasm"/>
    <property type="evidence" value="ECO:0000318"/>
    <property type="project" value="GO_Central"/>
</dbReference>
<dbReference type="SUPFAM" id="SSF53474">
    <property type="entry name" value="alpha/beta-Hydrolases"/>
    <property type="match status" value="1"/>
</dbReference>
<name>Q5ARC1_EMENI</name>
<dbReference type="OMA" id="HHAMPWV"/>
<gene>
    <name evidence="3" type="ORF">ANIA_09159</name>
</gene>
<protein>
    <recommendedName>
        <fullName evidence="2">Serine hydrolase domain-containing protein</fullName>
    </recommendedName>
</protein>
<dbReference type="Gene3D" id="3.40.50.1820">
    <property type="entry name" value="alpha/beta hydrolase"/>
    <property type="match status" value="1"/>
</dbReference>
<dbReference type="EMBL" id="BN001306">
    <property type="protein sequence ID" value="CBF82421.1"/>
    <property type="molecule type" value="Genomic_DNA"/>
</dbReference>
<dbReference type="OrthoDB" id="414698at2759"/>
<evidence type="ECO:0000313" key="3">
    <source>
        <dbReference type="EMBL" id="CBF82421.1"/>
    </source>
</evidence>
<reference evidence="4" key="1">
    <citation type="journal article" date="2005" name="Nature">
        <title>Sequencing of Aspergillus nidulans and comparative analysis with A. fumigatus and A. oryzae.</title>
        <authorList>
            <person name="Galagan J.E."/>
            <person name="Calvo S.E."/>
            <person name="Cuomo C."/>
            <person name="Ma L.J."/>
            <person name="Wortman J.R."/>
            <person name="Batzoglou S."/>
            <person name="Lee S.I."/>
            <person name="Basturkmen M."/>
            <person name="Spevak C.C."/>
            <person name="Clutterbuck J."/>
            <person name="Kapitonov V."/>
            <person name="Jurka J."/>
            <person name="Scazzocchio C."/>
            <person name="Farman M."/>
            <person name="Butler J."/>
            <person name="Purcell S."/>
            <person name="Harris S."/>
            <person name="Braus G.H."/>
            <person name="Draht O."/>
            <person name="Busch S."/>
            <person name="D'Enfert C."/>
            <person name="Bouchier C."/>
            <person name="Goldman G.H."/>
            <person name="Bell-Pedersen D."/>
            <person name="Griffiths-Jones S."/>
            <person name="Doonan J.H."/>
            <person name="Yu J."/>
            <person name="Vienken K."/>
            <person name="Pain A."/>
            <person name="Freitag M."/>
            <person name="Selker E.U."/>
            <person name="Archer D.B."/>
            <person name="Penalva M.A."/>
            <person name="Oakley B.R."/>
            <person name="Momany M."/>
            <person name="Tanaka T."/>
            <person name="Kumagai T."/>
            <person name="Asai K."/>
            <person name="Machida M."/>
            <person name="Nierman W.C."/>
            <person name="Denning D.W."/>
            <person name="Caddick M."/>
            <person name="Hynes M."/>
            <person name="Paoletti M."/>
            <person name="Fischer R."/>
            <person name="Miller B."/>
            <person name="Dyer P."/>
            <person name="Sachs M.S."/>
            <person name="Osmani S.A."/>
            <person name="Birren B.W."/>
        </authorList>
    </citation>
    <scope>NUCLEOTIDE SEQUENCE [LARGE SCALE GENOMIC DNA]</scope>
    <source>
        <strain evidence="4">FGSC A4 / ATCC 38163 / CBS 112.46 / NRRL 194 / M139</strain>
    </source>
</reference>
<dbReference type="Proteomes" id="UP000000560">
    <property type="component" value="Chromosome VI"/>
</dbReference>
<dbReference type="HOGENOM" id="CLU_051938_0_2_1"/>
<reference evidence="4" key="2">
    <citation type="journal article" date="2009" name="Fungal Genet. Biol.">
        <title>The 2008 update of the Aspergillus nidulans genome annotation: a community effort.</title>
        <authorList>
            <person name="Wortman J.R."/>
            <person name="Gilsenan J.M."/>
            <person name="Joardar V."/>
            <person name="Deegan J."/>
            <person name="Clutterbuck J."/>
            <person name="Andersen M.R."/>
            <person name="Archer D."/>
            <person name="Bencina M."/>
            <person name="Braus G."/>
            <person name="Coutinho P."/>
            <person name="von Dohren H."/>
            <person name="Doonan J."/>
            <person name="Driessen A.J."/>
            <person name="Durek P."/>
            <person name="Espeso E."/>
            <person name="Fekete E."/>
            <person name="Flipphi M."/>
            <person name="Estrada C.G."/>
            <person name="Geysens S."/>
            <person name="Goldman G."/>
            <person name="de Groot P.W."/>
            <person name="Hansen K."/>
            <person name="Harris S.D."/>
            <person name="Heinekamp T."/>
            <person name="Helmstaedt K."/>
            <person name="Henrissat B."/>
            <person name="Hofmann G."/>
            <person name="Homan T."/>
            <person name="Horio T."/>
            <person name="Horiuchi H."/>
            <person name="James S."/>
            <person name="Jones M."/>
            <person name="Karaffa L."/>
            <person name="Karanyi Z."/>
            <person name="Kato M."/>
            <person name="Keller N."/>
            <person name="Kelly D.E."/>
            <person name="Kiel J.A."/>
            <person name="Kim J.M."/>
            <person name="van der Klei I.J."/>
            <person name="Klis F.M."/>
            <person name="Kovalchuk A."/>
            <person name="Krasevec N."/>
            <person name="Kubicek C.P."/>
            <person name="Liu B."/>
            <person name="Maccabe A."/>
            <person name="Meyer V."/>
            <person name="Mirabito P."/>
            <person name="Miskei M."/>
            <person name="Mos M."/>
            <person name="Mullins J."/>
            <person name="Nelson D.R."/>
            <person name="Nielsen J."/>
            <person name="Oakley B.R."/>
            <person name="Osmani S.A."/>
            <person name="Pakula T."/>
            <person name="Paszewski A."/>
            <person name="Paulsen I."/>
            <person name="Pilsyk S."/>
            <person name="Pocsi I."/>
            <person name="Punt P.J."/>
            <person name="Ram A.F."/>
            <person name="Ren Q."/>
            <person name="Robellet X."/>
            <person name="Robson G."/>
            <person name="Seiboth B."/>
            <person name="van Solingen P."/>
            <person name="Specht T."/>
            <person name="Sun J."/>
            <person name="Taheri-Talesh N."/>
            <person name="Takeshita N."/>
            <person name="Ussery D."/>
            <person name="vanKuyk P.A."/>
            <person name="Visser H."/>
            <person name="van de Vondervoort P.J."/>
            <person name="de Vries R.P."/>
            <person name="Walton J."/>
            <person name="Xiang X."/>
            <person name="Xiong Y."/>
            <person name="Zeng A.P."/>
            <person name="Brandt B.W."/>
            <person name="Cornell M.J."/>
            <person name="van den Hondel C.A."/>
            <person name="Visser J."/>
            <person name="Oliver S.G."/>
            <person name="Turner G."/>
        </authorList>
    </citation>
    <scope>GENOME REANNOTATION</scope>
    <source>
        <strain evidence="4">FGSC A4 / ATCC 38163 / CBS 112.46 / NRRL 194 / M139</strain>
    </source>
</reference>
<organism evidence="3 4">
    <name type="scientific">Emericella nidulans (strain FGSC A4 / ATCC 38163 / CBS 112.46 / NRRL 194 / M139)</name>
    <name type="common">Aspergillus nidulans</name>
    <dbReference type="NCBI Taxonomy" id="227321"/>
    <lineage>
        <taxon>Eukaryota</taxon>
        <taxon>Fungi</taxon>
        <taxon>Dikarya</taxon>
        <taxon>Ascomycota</taxon>
        <taxon>Pezizomycotina</taxon>
        <taxon>Eurotiomycetes</taxon>
        <taxon>Eurotiomycetidae</taxon>
        <taxon>Eurotiales</taxon>
        <taxon>Aspergillaceae</taxon>
        <taxon>Aspergillus</taxon>
        <taxon>Aspergillus subgen. Nidulantes</taxon>
    </lineage>
</organism>
<dbReference type="RefSeq" id="XP_682428.1">
    <property type="nucleotide sequence ID" value="XM_677336.2"/>
</dbReference>
<evidence type="ECO:0000256" key="1">
    <source>
        <dbReference type="ARBA" id="ARBA00022801"/>
    </source>
</evidence>
<proteinExistence type="predicted"/>
<dbReference type="InterPro" id="IPR005645">
    <property type="entry name" value="FSH-like_dom"/>
</dbReference>
<accession>C8VK34</accession>
<dbReference type="GeneID" id="2868067"/>
<accession>Q5ARC1</accession>
<dbReference type="PANTHER" id="PTHR48070:SF1">
    <property type="entry name" value="SERINE HYDROLASE FSH DOMAIN-CONTAINING PROTEIN"/>
    <property type="match status" value="1"/>
</dbReference>
<dbReference type="AlphaFoldDB" id="Q5ARC1"/>
<dbReference type="Pfam" id="PF03959">
    <property type="entry name" value="FSH1"/>
    <property type="match status" value="1"/>
</dbReference>
<dbReference type="GO" id="GO:0044550">
    <property type="term" value="P:secondary metabolite biosynthetic process"/>
    <property type="evidence" value="ECO:0000318"/>
    <property type="project" value="GO_Central"/>
</dbReference>